<dbReference type="Pfam" id="PF01019">
    <property type="entry name" value="G_glu_transpept"/>
    <property type="match status" value="1"/>
</dbReference>
<dbReference type="SUPFAM" id="SSF56235">
    <property type="entry name" value="N-terminal nucleophile aminohydrolases (Ntn hydrolases)"/>
    <property type="match status" value="1"/>
</dbReference>
<dbReference type="Gene3D" id="3.60.20.40">
    <property type="match status" value="1"/>
</dbReference>
<evidence type="ECO:0000313" key="1">
    <source>
        <dbReference type="EMBL" id="TCU98366.1"/>
    </source>
</evidence>
<dbReference type="Proteomes" id="UP000294692">
    <property type="component" value="Unassembled WGS sequence"/>
</dbReference>
<dbReference type="AlphaFoldDB" id="A0A4R3V0X7"/>
<dbReference type="InterPro" id="IPR052896">
    <property type="entry name" value="GGT-like_enzyme"/>
</dbReference>
<comment type="caution">
    <text evidence="1">The sequence shown here is derived from an EMBL/GenBank/DDBJ whole genome shotgun (WGS) entry which is preliminary data.</text>
</comment>
<reference evidence="1 2" key="1">
    <citation type="submission" date="2019-03" db="EMBL/GenBank/DDBJ databases">
        <title>Genomic Encyclopedia of Type Strains, Phase IV (KMG-IV): sequencing the most valuable type-strain genomes for metagenomic binning, comparative biology and taxonomic classification.</title>
        <authorList>
            <person name="Goeker M."/>
        </authorList>
    </citation>
    <scope>NUCLEOTIDE SEQUENCE [LARGE SCALE GENOMIC DNA]</scope>
    <source>
        <strain evidence="1 2">DSM 100048</strain>
    </source>
</reference>
<keyword evidence="1" id="KW-0378">Hydrolase</keyword>
<dbReference type="PANTHER" id="PTHR43881:SF1">
    <property type="entry name" value="GAMMA-GLUTAMYLTRANSPEPTIDASE (AFU_ORTHOLOGUE AFUA_4G13580)"/>
    <property type="match status" value="1"/>
</dbReference>
<dbReference type="EMBL" id="SMBX01000005">
    <property type="protein sequence ID" value="TCU98366.1"/>
    <property type="molecule type" value="Genomic_DNA"/>
</dbReference>
<organism evidence="1 2">
    <name type="scientific">Paracandidimonas soli</name>
    <dbReference type="NCBI Taxonomy" id="1917182"/>
    <lineage>
        <taxon>Bacteria</taxon>
        <taxon>Pseudomonadati</taxon>
        <taxon>Pseudomonadota</taxon>
        <taxon>Betaproteobacteria</taxon>
        <taxon>Burkholderiales</taxon>
        <taxon>Alcaligenaceae</taxon>
        <taxon>Paracandidimonas</taxon>
    </lineage>
</organism>
<evidence type="ECO:0000313" key="2">
    <source>
        <dbReference type="Proteomes" id="UP000294692"/>
    </source>
</evidence>
<dbReference type="PRINTS" id="PR01210">
    <property type="entry name" value="GGTRANSPTASE"/>
</dbReference>
<gene>
    <name evidence="1" type="ORF">EV686_10563</name>
</gene>
<dbReference type="InterPro" id="IPR043137">
    <property type="entry name" value="GGT_ssub_C"/>
</dbReference>
<dbReference type="InterPro" id="IPR029055">
    <property type="entry name" value="Ntn_hydrolases_N"/>
</dbReference>
<dbReference type="PANTHER" id="PTHR43881">
    <property type="entry name" value="GAMMA-GLUTAMYLTRANSPEPTIDASE (AFU_ORTHOLOGUE AFUA_4G13580)"/>
    <property type="match status" value="1"/>
</dbReference>
<accession>A0A4R3V0X7</accession>
<dbReference type="OrthoDB" id="5297205at2"/>
<dbReference type="Gene3D" id="1.10.246.230">
    <property type="match status" value="1"/>
</dbReference>
<keyword evidence="2" id="KW-1185">Reference proteome</keyword>
<dbReference type="GO" id="GO:0016787">
    <property type="term" value="F:hydrolase activity"/>
    <property type="evidence" value="ECO:0007669"/>
    <property type="project" value="UniProtKB-KW"/>
</dbReference>
<dbReference type="RefSeq" id="WP_132477036.1">
    <property type="nucleotide sequence ID" value="NZ_JBHRVM010000001.1"/>
</dbReference>
<sequence length="517" mass="54575">MTFSSHRIARSNRAVVVSGHHLATKAATELLEAGGSIADAAICGASLLSVALPQACGLGGDAFILVHDAKSGRTEGINASGMSPALATPGEFSSRKLQERGSRSVNVPGMVAGWDLLHQRYGRTDWSKLLYPAVTAARDGVPVSRVLARSSELYRSMLESDPGSRSLFLDNGQPLQEGAIWRQEALSKTLEQLALEGAGPFYRGDIGRSIASACEKAGGLLRASDMAAYQPEWVAPLSIHYRGHEVRALPPNSFGLYLLLQLLALEDSDFPGRENRAGRLNRLIRAARAAFEIGNRAVADPSARYGAESAEMLLGAVGRERMRSASAGTPPNLGGTAVIAVADHSGNSVIIIQSVFLVFGSGISDESTGTLLNNRLFGFCDSPGHPNQVGPHKRPAHTLCPAMVFKDNEFRYAVSTPGGPGQTLTLAQVLEGVIEGGESLADAVATPRWSMNLAGTPLSESSMPLHWIERLRESGIDLASAEEGSPFFGSVKGIARDPNGTLTGVADFRRDATAAGV</sequence>
<name>A0A4R3V0X7_9BURK</name>
<protein>
    <submittedName>
        <fullName evidence="1">Gamma-glutamyltranspeptidase/glutathione hydrolase</fullName>
    </submittedName>
</protein>
<proteinExistence type="predicted"/>